<keyword evidence="2" id="KW-0472">Membrane</keyword>
<proteinExistence type="predicted"/>
<gene>
    <name evidence="3" type="ORF">A3A35_02280</name>
</gene>
<comment type="caution">
    <text evidence="3">The sequence shown here is derived from an EMBL/GenBank/DDBJ whole genome shotgun (WGS) entry which is preliminary data.</text>
</comment>
<evidence type="ECO:0000313" key="3">
    <source>
        <dbReference type="EMBL" id="OGG71339.1"/>
    </source>
</evidence>
<name>A0A1F6ECD5_9BACT</name>
<evidence type="ECO:0000256" key="1">
    <source>
        <dbReference type="SAM" id="MobiDB-lite"/>
    </source>
</evidence>
<dbReference type="AlphaFoldDB" id="A0A1F6ECD5"/>
<sequence length="190" mass="21128">MLNFNRRHSSELDSPANQEPETEKTSSRFDASGLRDELLQETSENHRSVYRGASQYIVSKVPKHVSLRTIGIGVLIVIALLILSRFDALPFGGLGAGTYQAVFLSNGQVYFGMLSHRKSQYPTLTNIYYLQTGQQLQPSATSPNVSLVKLGDELHGPADTMRINRDHIVFIEDLKPDSQVVALIKQGQEQ</sequence>
<dbReference type="EMBL" id="MFLV01000027">
    <property type="protein sequence ID" value="OGG71339.1"/>
    <property type="molecule type" value="Genomic_DNA"/>
</dbReference>
<dbReference type="STRING" id="1798508.A3A35_02280"/>
<feature type="region of interest" description="Disordered" evidence="1">
    <location>
        <begin position="1"/>
        <end position="31"/>
    </location>
</feature>
<reference evidence="3 4" key="1">
    <citation type="journal article" date="2016" name="Nat. Commun.">
        <title>Thousands of microbial genomes shed light on interconnected biogeochemical processes in an aquifer system.</title>
        <authorList>
            <person name="Anantharaman K."/>
            <person name="Brown C.T."/>
            <person name="Hug L.A."/>
            <person name="Sharon I."/>
            <person name="Castelle C.J."/>
            <person name="Probst A.J."/>
            <person name="Thomas B.C."/>
            <person name="Singh A."/>
            <person name="Wilkins M.J."/>
            <person name="Karaoz U."/>
            <person name="Brodie E.L."/>
            <person name="Williams K.H."/>
            <person name="Hubbard S.S."/>
            <person name="Banfield J.F."/>
        </authorList>
    </citation>
    <scope>NUCLEOTIDE SEQUENCE [LARGE SCALE GENOMIC DNA]</scope>
</reference>
<feature type="transmembrane region" description="Helical" evidence="2">
    <location>
        <begin position="65"/>
        <end position="83"/>
    </location>
</feature>
<feature type="compositionally biased region" description="Basic and acidic residues" evidence="1">
    <location>
        <begin position="21"/>
        <end position="31"/>
    </location>
</feature>
<keyword evidence="2" id="KW-1133">Transmembrane helix</keyword>
<evidence type="ECO:0000313" key="4">
    <source>
        <dbReference type="Proteomes" id="UP000179115"/>
    </source>
</evidence>
<organism evidence="3 4">
    <name type="scientific">Candidatus Kaiserbacteria bacterium RIFCSPLOWO2_01_FULL_51_21</name>
    <dbReference type="NCBI Taxonomy" id="1798508"/>
    <lineage>
        <taxon>Bacteria</taxon>
        <taxon>Candidatus Kaiseribacteriota</taxon>
    </lineage>
</organism>
<dbReference type="Proteomes" id="UP000179115">
    <property type="component" value="Unassembled WGS sequence"/>
</dbReference>
<keyword evidence="2" id="KW-0812">Transmembrane</keyword>
<evidence type="ECO:0000256" key="2">
    <source>
        <dbReference type="SAM" id="Phobius"/>
    </source>
</evidence>
<protein>
    <submittedName>
        <fullName evidence="3">Uncharacterized protein</fullName>
    </submittedName>
</protein>
<accession>A0A1F6ECD5</accession>